<sequence length="56" mass="6150">MRIPQTYSFITLGTHGAGFHSLLYFISLLHSNPQNLKADNIARNTHVVGGGGDFTY</sequence>
<gene>
    <name evidence="2" type="ORF">HFN_0512</name>
</gene>
<name>T1D2D3_9HELI</name>
<keyword evidence="1" id="KW-1133">Transmembrane helix</keyword>
<keyword evidence="1" id="KW-0472">Membrane</keyword>
<feature type="transmembrane region" description="Helical" evidence="1">
    <location>
        <begin position="7"/>
        <end position="26"/>
    </location>
</feature>
<reference evidence="2 3" key="1">
    <citation type="journal article" date="2013" name="Genome Announc.">
        <title>Draft Genome Sequence of Helicobacter fennelliae Strain MRY12-0050, Isolated from a Bacteremia Patient.</title>
        <authorList>
            <person name="Rimbara E."/>
            <person name="Matsui M."/>
            <person name="Mori S."/>
            <person name="Suzuki S."/>
            <person name="Suzuki M."/>
            <person name="Kim H."/>
            <person name="Sekizuka T."/>
            <person name="Kuroda M."/>
            <person name="Shibayama K."/>
        </authorList>
    </citation>
    <scope>NUCLEOTIDE SEQUENCE [LARGE SCALE GENOMIC DNA]</scope>
    <source>
        <strain evidence="2 3">MRY12-0050</strain>
    </source>
</reference>
<protein>
    <submittedName>
        <fullName evidence="2">Uncharacterized protein</fullName>
    </submittedName>
</protein>
<evidence type="ECO:0000256" key="1">
    <source>
        <dbReference type="SAM" id="Phobius"/>
    </source>
</evidence>
<proteinExistence type="predicted"/>
<evidence type="ECO:0000313" key="3">
    <source>
        <dbReference type="Proteomes" id="UP000018143"/>
    </source>
</evidence>
<organism evidence="2 3">
    <name type="scientific">Helicobacter fennelliae MRY12-0050</name>
    <dbReference type="NCBI Taxonomy" id="1325130"/>
    <lineage>
        <taxon>Bacteria</taxon>
        <taxon>Pseudomonadati</taxon>
        <taxon>Campylobacterota</taxon>
        <taxon>Epsilonproteobacteria</taxon>
        <taxon>Campylobacterales</taxon>
        <taxon>Helicobacteraceae</taxon>
        <taxon>Helicobacter</taxon>
    </lineage>
</organism>
<dbReference type="EMBL" id="BASD01000018">
    <property type="protein sequence ID" value="GAD19381.1"/>
    <property type="molecule type" value="Genomic_DNA"/>
</dbReference>
<keyword evidence="1" id="KW-0812">Transmembrane</keyword>
<dbReference type="Proteomes" id="UP000018143">
    <property type="component" value="Unassembled WGS sequence"/>
</dbReference>
<accession>T1D2D3</accession>
<evidence type="ECO:0000313" key="2">
    <source>
        <dbReference type="EMBL" id="GAD19381.1"/>
    </source>
</evidence>
<dbReference type="AlphaFoldDB" id="T1D2D3"/>
<comment type="caution">
    <text evidence="2">The sequence shown here is derived from an EMBL/GenBank/DDBJ whole genome shotgun (WGS) entry which is preliminary data.</text>
</comment>
<dbReference type="STRING" id="1325130.HFN_0512"/>
<keyword evidence="3" id="KW-1185">Reference proteome</keyword>